<proteinExistence type="predicted"/>
<organism evidence="1 2">
    <name type="scientific">Saccharibacillus sacchari</name>
    <dbReference type="NCBI Taxonomy" id="456493"/>
    <lineage>
        <taxon>Bacteria</taxon>
        <taxon>Bacillati</taxon>
        <taxon>Bacillota</taxon>
        <taxon>Bacilli</taxon>
        <taxon>Bacillales</taxon>
        <taxon>Paenibacillaceae</taxon>
        <taxon>Saccharibacillus</taxon>
    </lineage>
</organism>
<comment type="caution">
    <text evidence="1">The sequence shown here is derived from an EMBL/GenBank/DDBJ whole genome shotgun (WGS) entry which is preliminary data.</text>
</comment>
<dbReference type="Proteomes" id="UP001380953">
    <property type="component" value="Unassembled WGS sequence"/>
</dbReference>
<name>A0ACC6P871_9BACL</name>
<dbReference type="EMBL" id="JBBKAR010000013">
    <property type="protein sequence ID" value="MEJ8303120.1"/>
    <property type="molecule type" value="Genomic_DNA"/>
</dbReference>
<sequence length="209" mass="24435">MDSKDLFLKIIDTGTKINNYFGGMLETTIEYAPYIGRMVQTVKINRVVRRMKEHENKIDKIAKLAADSLLTSEYISERIFPIIFCDLFEEHEEAKINLILNGFENVFIEENSNESVIINFYDTLRTLRYFDLKRLFYFANTIDETINYSEDSDVHAMTRSVNKKLENMGLINVSKTWNDLDSGDSDKDREDIKISLYGQSFLNFIKESE</sequence>
<evidence type="ECO:0000313" key="1">
    <source>
        <dbReference type="EMBL" id="MEJ8303120.1"/>
    </source>
</evidence>
<gene>
    <name evidence="1" type="ORF">WKI47_04230</name>
</gene>
<keyword evidence="2" id="KW-1185">Reference proteome</keyword>
<reference evidence="1" key="1">
    <citation type="submission" date="2024-03" db="EMBL/GenBank/DDBJ databases">
        <title>Whole genome sequecning of epiphytes from Marcgravia umbellata leaves.</title>
        <authorList>
            <person name="Kumar G."/>
            <person name="Savka M.A."/>
        </authorList>
    </citation>
    <scope>NUCLEOTIDE SEQUENCE</scope>
    <source>
        <strain evidence="1">RIT_BL5</strain>
    </source>
</reference>
<accession>A0ACC6P871</accession>
<evidence type="ECO:0000313" key="2">
    <source>
        <dbReference type="Proteomes" id="UP001380953"/>
    </source>
</evidence>
<protein>
    <submittedName>
        <fullName evidence="1">Uncharacterized protein</fullName>
    </submittedName>
</protein>